<evidence type="ECO:0000256" key="1">
    <source>
        <dbReference type="ARBA" id="ARBA00004860"/>
    </source>
</evidence>
<evidence type="ECO:0000256" key="2">
    <source>
        <dbReference type="ARBA" id="ARBA00006625"/>
    </source>
</evidence>
<evidence type="ECO:0000313" key="12">
    <source>
        <dbReference type="Proteomes" id="UP000018522"/>
    </source>
</evidence>
<feature type="domain" description="Choloylglycine hydrolase/NAAA C-terminal" evidence="10">
    <location>
        <begin position="2"/>
        <end position="313"/>
    </location>
</feature>
<evidence type="ECO:0000256" key="5">
    <source>
        <dbReference type="ARBA" id="ARBA00044769"/>
    </source>
</evidence>
<evidence type="ECO:0000256" key="8">
    <source>
        <dbReference type="ARBA" id="ARBA00047285"/>
    </source>
</evidence>
<dbReference type="GO" id="GO:0045302">
    <property type="term" value="F:choloylglycine hydrolase activity"/>
    <property type="evidence" value="ECO:0007669"/>
    <property type="project" value="UniProtKB-EC"/>
</dbReference>
<dbReference type="RefSeq" id="WP_023599631.1">
    <property type="nucleotide sequence ID" value="NC_022909.1"/>
</dbReference>
<dbReference type="EMBL" id="CP006811">
    <property type="protein sequence ID" value="AHA97400.1"/>
    <property type="molecule type" value="Genomic_DNA"/>
</dbReference>
<dbReference type="EC" id="3.5.1.24" evidence="5"/>
<accession>A0A7D9N6K3</accession>
<dbReference type="Pfam" id="PF02275">
    <property type="entry name" value="CBAH"/>
    <property type="match status" value="1"/>
</dbReference>
<dbReference type="SUPFAM" id="SSF56235">
    <property type="entry name" value="N-terminal nucleophile aminohydrolases (Ntn hydrolases)"/>
    <property type="match status" value="1"/>
</dbReference>
<evidence type="ECO:0000259" key="10">
    <source>
        <dbReference type="Pfam" id="PF02275"/>
    </source>
</evidence>
<proteinExistence type="inferred from homology"/>
<keyword evidence="4" id="KW-0443">Lipid metabolism</keyword>
<comment type="catalytic activity">
    <reaction evidence="8">
        <text>cholate + taurine = taurocholate + H2O</text>
        <dbReference type="Rhea" id="RHEA:47108"/>
        <dbReference type="ChEBI" id="CHEBI:15377"/>
        <dbReference type="ChEBI" id="CHEBI:29747"/>
        <dbReference type="ChEBI" id="CHEBI:36257"/>
        <dbReference type="ChEBI" id="CHEBI:507393"/>
    </reaction>
    <physiologicalReaction direction="right-to-left" evidence="8">
        <dbReference type="Rhea" id="RHEA:47110"/>
    </physiologicalReaction>
</comment>
<keyword evidence="3 11" id="KW-0378">Hydrolase</keyword>
<dbReference type="NCBIfam" id="NF038245">
    <property type="entry name" value="bile_salt_hydro"/>
    <property type="match status" value="1"/>
</dbReference>
<dbReference type="AlphaFoldDB" id="A0A7D9N6K3"/>
<comment type="similarity">
    <text evidence="2">Belongs to the peptidase C59 family.</text>
</comment>
<organism evidence="11 12">
    <name type="scientific">Lactobacillus johnsonii N6.2</name>
    <dbReference type="NCBI Taxonomy" id="1408186"/>
    <lineage>
        <taxon>Bacteria</taxon>
        <taxon>Bacillati</taxon>
        <taxon>Bacillota</taxon>
        <taxon>Bacilli</taxon>
        <taxon>Lactobacillales</taxon>
        <taxon>Lactobacillaceae</taxon>
        <taxon>Lactobacillus</taxon>
    </lineage>
</organism>
<dbReference type="PANTHER" id="PTHR35527:SF2">
    <property type="entry name" value="HYDROLASE"/>
    <property type="match status" value="1"/>
</dbReference>
<dbReference type="CDD" id="cd00542">
    <property type="entry name" value="Ntn_PVA"/>
    <property type="match status" value="1"/>
</dbReference>
<gene>
    <name evidence="11" type="ORF">T285_05035</name>
</gene>
<evidence type="ECO:0000256" key="6">
    <source>
        <dbReference type="ARBA" id="ARBA00044804"/>
    </source>
</evidence>
<dbReference type="InterPro" id="IPR029132">
    <property type="entry name" value="CBAH/NAAA_C"/>
</dbReference>
<name>A0A7D9N6K3_LACJH</name>
<comment type="pathway">
    <text evidence="1">Lipid metabolism; bile acid biosynthesis.</text>
</comment>
<comment type="catalytic activity">
    <reaction evidence="9">
        <text>taurodeoxycholate + H2O = deoxycholate + taurine</text>
        <dbReference type="Rhea" id="RHEA:47556"/>
        <dbReference type="ChEBI" id="CHEBI:15377"/>
        <dbReference type="ChEBI" id="CHEBI:23614"/>
        <dbReference type="ChEBI" id="CHEBI:36261"/>
        <dbReference type="ChEBI" id="CHEBI:507393"/>
    </reaction>
    <physiologicalReaction direction="left-to-right" evidence="9">
        <dbReference type="Rhea" id="RHEA:47557"/>
    </physiologicalReaction>
</comment>
<sequence>MCTSILYSPKDNYFGRNLDYEIAYGQKVVITPRNYQLNYRHLPTQDTHYAMMGVSVVANDYPLYCDAINEKGLGIAGLNFTGPGKYFAVDESKKNVTSFELIPYLLSSCETIEDVKKLLSETNITDESFSKDLPVTTLHWLMGDKSGKSIVIESTKTGLHVYDNPVNTLTNNPVFPAQVETLANFASVSPAQPKNTLVPNADINLYSRGLGTHHLPGGTDSNSRFIKAAFVLAHAPKGNDEVENVTNFFHILHSVEQAKGTDEVADNVFEFTMYSDCMNLDKGILYFTTYDNNQINAVDMNNEDLDTSDLITYELFKDQAIKFEN</sequence>
<dbReference type="PANTHER" id="PTHR35527">
    <property type="entry name" value="CHOLOYLGLYCINE HYDROLASE"/>
    <property type="match status" value="1"/>
</dbReference>
<dbReference type="InterPro" id="IPR047711">
    <property type="entry name" value="CBAH"/>
</dbReference>
<evidence type="ECO:0000256" key="4">
    <source>
        <dbReference type="ARBA" id="ARBA00023098"/>
    </source>
</evidence>
<evidence type="ECO:0000256" key="7">
    <source>
        <dbReference type="ARBA" id="ARBA00044806"/>
    </source>
</evidence>
<evidence type="ECO:0000256" key="3">
    <source>
        <dbReference type="ARBA" id="ARBA00022801"/>
    </source>
</evidence>
<dbReference type="InterPro" id="IPR052193">
    <property type="entry name" value="Peptidase_C59"/>
</dbReference>
<evidence type="ECO:0000256" key="9">
    <source>
        <dbReference type="ARBA" id="ARBA00048897"/>
    </source>
</evidence>
<dbReference type="GO" id="GO:0006629">
    <property type="term" value="P:lipid metabolic process"/>
    <property type="evidence" value="ECO:0007669"/>
    <property type="project" value="UniProtKB-KW"/>
</dbReference>
<dbReference type="KEGG" id="ljn:T285_05035"/>
<dbReference type="InterPro" id="IPR029055">
    <property type="entry name" value="Ntn_hydrolases_N"/>
</dbReference>
<dbReference type="Proteomes" id="UP000018522">
    <property type="component" value="Chromosome"/>
</dbReference>
<reference evidence="11 12" key="1">
    <citation type="journal article" date="2014" name="Genome Announc.">
        <title>Complete Genome Sequences of Lactobacillus johnsonii Strain N6.2 and Lactobacillus reuteri Strain TD1.</title>
        <authorList>
            <person name="Leonard M.T."/>
            <person name="Valladares R.B."/>
            <person name="Ardissone A."/>
            <person name="Gonzalez C.F."/>
            <person name="Lorca G.L."/>
            <person name="Triplett E.W."/>
        </authorList>
    </citation>
    <scope>NUCLEOTIDE SEQUENCE [LARGE SCALE GENOMIC DNA]</scope>
    <source>
        <strain evidence="11 12">N6.2</strain>
    </source>
</reference>
<evidence type="ECO:0000313" key="11">
    <source>
        <dbReference type="EMBL" id="AHA97400.1"/>
    </source>
</evidence>
<dbReference type="Gene3D" id="3.60.60.10">
    <property type="entry name" value="Penicillin V Acylase, Chain A"/>
    <property type="match status" value="1"/>
</dbReference>
<protein>
    <recommendedName>
        <fullName evidence="5">choloylglycine hydrolase</fullName>
        <ecNumber evidence="5">3.5.1.24</ecNumber>
    </recommendedName>
    <alternativeName>
        <fullName evidence="6">Bile salt hydrolase</fullName>
    </alternativeName>
    <alternativeName>
        <fullName evidence="7">Choloylglycine hydrolase</fullName>
    </alternativeName>
</protein>